<feature type="compositionally biased region" description="Basic and acidic residues" evidence="2">
    <location>
        <begin position="472"/>
        <end position="481"/>
    </location>
</feature>
<name>A0ABD2HW03_HETSC</name>
<feature type="compositionally biased region" description="Low complexity" evidence="2">
    <location>
        <begin position="496"/>
        <end position="507"/>
    </location>
</feature>
<feature type="compositionally biased region" description="Polar residues" evidence="2">
    <location>
        <begin position="295"/>
        <end position="305"/>
    </location>
</feature>
<feature type="chain" id="PRO_5044844527" evidence="3">
    <location>
        <begin position="20"/>
        <end position="704"/>
    </location>
</feature>
<feature type="signal peptide" evidence="3">
    <location>
        <begin position="1"/>
        <end position="19"/>
    </location>
</feature>
<sequence length="704" mass="79629">MYIRVLTILFIVHVVGVHGGGRNSGDLSRAEPVPDVPDKSKSKRTTYHFADLSIMEPVNVVPGKLKKQKSIRTTHRLSKEIMVEPKVASERTLIARFDYKQLGIVNDLLDELKQNLNQMNNQKFKWPVNMKKNDYNKKKKDLLSMLENKKDKESPCEEILPLSDTKGKEYKEKIKAILDKLTSWQELKRSFSNVFYDDAGNSTAGQSPFYSSTESCAGEVKEKEKKKRLLHTMFLSLFKNNKKKAPNMENHFQDFVKRHEGLVPAQHLDKARRSLDLFSPKSSPSGSTVSRTQSESTPNTSSSTGKKLGRLFRSSSVSVSTTQKTSDQKQEQKDGLKGPVLQRLPTIRGDGIRNSSHVRSKSFSVSKEASGSKLGTEQSVGSSGPTLKRATSTRRDNSMAKEESKIKFTKNPQKGQRRNSEPTERKRVSFELTNDPKDGLSEDDLKKSNEPKQALTLPRAMSTREVGSGHKKANEGRRSFDKTNSLNEKVSKFQRSSSLRPGSSMSQSFQKCTYFSPIEEERNVEEVSFELPFAKSSDRKKKIIDENAEPLHPPNPLEIGIIGSSANNSLSEGHRRSFELPKANVPKLSQLRSSSARWEPNMSKRTNKSNLSLYANSIEEEGVFQDGTLCKANWGLIEGRLNYLKDGEDKQLKHDLFDHFRRANYFLQSIILQSTLYRQQENGKGTESLKVKILDKKGIFRLKQ</sequence>
<keyword evidence="3" id="KW-0732">Signal</keyword>
<reference evidence="4 5" key="1">
    <citation type="submission" date="2024-10" db="EMBL/GenBank/DDBJ databases">
        <authorList>
            <person name="Kim D."/>
        </authorList>
    </citation>
    <scope>NUCLEOTIDE SEQUENCE [LARGE SCALE GENOMIC DNA]</scope>
    <source>
        <strain evidence="4">Taebaek</strain>
    </source>
</reference>
<keyword evidence="5" id="KW-1185">Reference proteome</keyword>
<feature type="compositionally biased region" description="Basic and acidic residues" evidence="2">
    <location>
        <begin position="326"/>
        <end position="336"/>
    </location>
</feature>
<proteinExistence type="predicted"/>
<dbReference type="Proteomes" id="UP001620645">
    <property type="component" value="Unassembled WGS sequence"/>
</dbReference>
<feature type="compositionally biased region" description="Low complexity" evidence="2">
    <location>
        <begin position="355"/>
        <end position="367"/>
    </location>
</feature>
<evidence type="ECO:0000313" key="4">
    <source>
        <dbReference type="EMBL" id="KAL3071136.1"/>
    </source>
</evidence>
<feature type="compositionally biased region" description="Low complexity" evidence="2">
    <location>
        <begin position="279"/>
        <end position="294"/>
    </location>
</feature>
<organism evidence="4 5">
    <name type="scientific">Heterodera schachtii</name>
    <name type="common">Sugarbeet cyst nematode worm</name>
    <name type="synonym">Tylenchus schachtii</name>
    <dbReference type="NCBI Taxonomy" id="97005"/>
    <lineage>
        <taxon>Eukaryota</taxon>
        <taxon>Metazoa</taxon>
        <taxon>Ecdysozoa</taxon>
        <taxon>Nematoda</taxon>
        <taxon>Chromadorea</taxon>
        <taxon>Rhabditida</taxon>
        <taxon>Tylenchina</taxon>
        <taxon>Tylenchomorpha</taxon>
        <taxon>Tylenchoidea</taxon>
        <taxon>Heteroderidae</taxon>
        <taxon>Heteroderinae</taxon>
        <taxon>Heterodera</taxon>
    </lineage>
</organism>
<dbReference type="AlphaFoldDB" id="A0ABD2HW03"/>
<protein>
    <submittedName>
        <fullName evidence="4">Uncharacterized protein</fullName>
    </submittedName>
</protein>
<dbReference type="EMBL" id="JBICCN010000400">
    <property type="protein sequence ID" value="KAL3071136.1"/>
    <property type="molecule type" value="Genomic_DNA"/>
</dbReference>
<feature type="compositionally biased region" description="Low complexity" evidence="2">
    <location>
        <begin position="314"/>
        <end position="325"/>
    </location>
</feature>
<keyword evidence="1" id="KW-0175">Coiled coil</keyword>
<evidence type="ECO:0000313" key="5">
    <source>
        <dbReference type="Proteomes" id="UP001620645"/>
    </source>
</evidence>
<feature type="compositionally biased region" description="Polar residues" evidence="2">
    <location>
        <begin position="373"/>
        <end position="385"/>
    </location>
</feature>
<feature type="region of interest" description="Disordered" evidence="2">
    <location>
        <begin position="20"/>
        <end position="42"/>
    </location>
</feature>
<evidence type="ECO:0000256" key="3">
    <source>
        <dbReference type="SAM" id="SignalP"/>
    </source>
</evidence>
<evidence type="ECO:0000256" key="2">
    <source>
        <dbReference type="SAM" id="MobiDB-lite"/>
    </source>
</evidence>
<comment type="caution">
    <text evidence="4">The sequence shown here is derived from an EMBL/GenBank/DDBJ whole genome shotgun (WGS) entry which is preliminary data.</text>
</comment>
<accession>A0ABD2HW03</accession>
<evidence type="ECO:0000256" key="1">
    <source>
        <dbReference type="SAM" id="Coils"/>
    </source>
</evidence>
<feature type="region of interest" description="Disordered" evidence="2">
    <location>
        <begin position="276"/>
        <end position="507"/>
    </location>
</feature>
<feature type="compositionally biased region" description="Basic and acidic residues" evidence="2">
    <location>
        <begin position="393"/>
        <end position="406"/>
    </location>
</feature>
<feature type="compositionally biased region" description="Basic and acidic residues" evidence="2">
    <location>
        <begin position="418"/>
        <end position="450"/>
    </location>
</feature>
<gene>
    <name evidence="4" type="ORF">niasHS_015878</name>
</gene>
<feature type="coiled-coil region" evidence="1">
    <location>
        <begin position="102"/>
        <end position="152"/>
    </location>
</feature>